<sequence>MTSYLLYPGLRSTYTKISIKINVFHAHDPIPSIKSLNGPRP</sequence>
<dbReference type="EMBL" id="JAPQKR010000015">
    <property type="protein sequence ID" value="KAJ5194894.1"/>
    <property type="molecule type" value="Genomic_DNA"/>
</dbReference>
<organism evidence="1 2">
    <name type="scientific">Penicillium cinerascens</name>
    <dbReference type="NCBI Taxonomy" id="70096"/>
    <lineage>
        <taxon>Eukaryota</taxon>
        <taxon>Fungi</taxon>
        <taxon>Dikarya</taxon>
        <taxon>Ascomycota</taxon>
        <taxon>Pezizomycotina</taxon>
        <taxon>Eurotiomycetes</taxon>
        <taxon>Eurotiomycetidae</taxon>
        <taxon>Eurotiales</taxon>
        <taxon>Aspergillaceae</taxon>
        <taxon>Penicillium</taxon>
    </lineage>
</organism>
<accession>A0A9W9JD76</accession>
<reference evidence="1" key="1">
    <citation type="submission" date="2022-12" db="EMBL/GenBank/DDBJ databases">
        <authorList>
            <person name="Petersen C."/>
        </authorList>
    </citation>
    <scope>NUCLEOTIDE SEQUENCE</scope>
    <source>
        <strain evidence="1">IBT 15544</strain>
    </source>
</reference>
<proteinExistence type="predicted"/>
<evidence type="ECO:0000313" key="1">
    <source>
        <dbReference type="EMBL" id="KAJ5194894.1"/>
    </source>
</evidence>
<comment type="caution">
    <text evidence="1">The sequence shown here is derived from an EMBL/GenBank/DDBJ whole genome shotgun (WGS) entry which is preliminary data.</text>
</comment>
<evidence type="ECO:0000313" key="2">
    <source>
        <dbReference type="Proteomes" id="UP001150904"/>
    </source>
</evidence>
<keyword evidence="2" id="KW-1185">Reference proteome</keyword>
<name>A0A9W9JD76_9EURO</name>
<protein>
    <submittedName>
        <fullName evidence="1">Uncharacterized protein</fullName>
    </submittedName>
</protein>
<dbReference type="RefSeq" id="XP_058305382.1">
    <property type="nucleotide sequence ID" value="XM_058455394.1"/>
</dbReference>
<dbReference type="AlphaFoldDB" id="A0A9W9JD76"/>
<reference evidence="1" key="2">
    <citation type="journal article" date="2023" name="IMA Fungus">
        <title>Comparative genomic study of the Penicillium genus elucidates a diverse pangenome and 15 lateral gene transfer events.</title>
        <authorList>
            <person name="Petersen C."/>
            <person name="Sorensen T."/>
            <person name="Nielsen M.R."/>
            <person name="Sondergaard T.E."/>
            <person name="Sorensen J.L."/>
            <person name="Fitzpatrick D.A."/>
            <person name="Frisvad J.C."/>
            <person name="Nielsen K.L."/>
        </authorList>
    </citation>
    <scope>NUCLEOTIDE SEQUENCE</scope>
    <source>
        <strain evidence="1">IBT 15544</strain>
    </source>
</reference>
<gene>
    <name evidence="1" type="ORF">N7498_008332</name>
</gene>
<dbReference type="GeneID" id="83182695"/>
<dbReference type="Proteomes" id="UP001150904">
    <property type="component" value="Unassembled WGS sequence"/>
</dbReference>